<dbReference type="Pfam" id="PF20082">
    <property type="entry name" value="DUF6476"/>
    <property type="match status" value="1"/>
</dbReference>
<gene>
    <name evidence="2" type="ORF">GE300_03065</name>
</gene>
<dbReference type="AlphaFoldDB" id="A0A6L5YXA7"/>
<feature type="transmembrane region" description="Helical" evidence="1">
    <location>
        <begin position="20"/>
        <end position="43"/>
    </location>
</feature>
<evidence type="ECO:0000313" key="3">
    <source>
        <dbReference type="Proteomes" id="UP000474957"/>
    </source>
</evidence>
<proteinExistence type="predicted"/>
<keyword evidence="1" id="KW-0812">Transmembrane</keyword>
<dbReference type="Proteomes" id="UP000474957">
    <property type="component" value="Unassembled WGS sequence"/>
</dbReference>
<reference evidence="2 3" key="1">
    <citation type="submission" date="2019-10" db="EMBL/GenBank/DDBJ databases">
        <title>Cognatihalovulum marinum gen. nov. sp. nov., a new member of the family Rhodobacteraceae isolated from deep seawater of the Northwest Indian Ocean.</title>
        <authorList>
            <person name="Ruan C."/>
            <person name="Wang J."/>
            <person name="Zheng X."/>
            <person name="Song L."/>
            <person name="Zhu Y."/>
            <person name="Huang Y."/>
            <person name="Lu Z."/>
            <person name="Du W."/>
            <person name="Huang L."/>
            <person name="Dai X."/>
        </authorList>
    </citation>
    <scope>NUCLEOTIDE SEQUENCE [LARGE SCALE GENOMIC DNA]</scope>
    <source>
        <strain evidence="2 3">2CG4</strain>
    </source>
</reference>
<sequence length="112" mass="12112">MTHADTPDEPPEPPRIRRLRLLVTALTAVMMIGMVIVVGLLVWRLGGFGAPRMTAVDLPAQIALPAGERLTGFARNPDWLVLITETPDGQRLHLAAPDGSIRQSVEITATPD</sequence>
<comment type="caution">
    <text evidence="2">The sequence shown here is derived from an EMBL/GenBank/DDBJ whole genome shotgun (WGS) entry which is preliminary data.</text>
</comment>
<dbReference type="EMBL" id="WIND01000001">
    <property type="protein sequence ID" value="MSU88599.1"/>
    <property type="molecule type" value="Genomic_DNA"/>
</dbReference>
<keyword evidence="3" id="KW-1185">Reference proteome</keyword>
<accession>A0A6L5YXA7</accession>
<evidence type="ECO:0000256" key="1">
    <source>
        <dbReference type="SAM" id="Phobius"/>
    </source>
</evidence>
<name>A0A6L5YXA7_9RHOB</name>
<keyword evidence="1" id="KW-0472">Membrane</keyword>
<protein>
    <submittedName>
        <fullName evidence="2">Uncharacterized protein</fullName>
    </submittedName>
</protein>
<evidence type="ECO:0000313" key="2">
    <source>
        <dbReference type="EMBL" id="MSU88599.1"/>
    </source>
</evidence>
<keyword evidence="1" id="KW-1133">Transmembrane helix</keyword>
<organism evidence="2 3">
    <name type="scientific">Halovulum marinum</name>
    <dbReference type="NCBI Taxonomy" id="2662447"/>
    <lineage>
        <taxon>Bacteria</taxon>
        <taxon>Pseudomonadati</taxon>
        <taxon>Pseudomonadota</taxon>
        <taxon>Alphaproteobacteria</taxon>
        <taxon>Rhodobacterales</taxon>
        <taxon>Paracoccaceae</taxon>
        <taxon>Halovulum</taxon>
    </lineage>
</organism>
<dbReference type="RefSeq" id="WP_154444707.1">
    <property type="nucleotide sequence ID" value="NZ_WIND01000001.1"/>
</dbReference>
<dbReference type="InterPro" id="IPR045519">
    <property type="entry name" value="DUF6476"/>
</dbReference>